<evidence type="ECO:0000313" key="2">
    <source>
        <dbReference type="EMBL" id="PPQ83894.1"/>
    </source>
</evidence>
<evidence type="ECO:0000313" key="3">
    <source>
        <dbReference type="Proteomes" id="UP000284706"/>
    </source>
</evidence>
<sequence>MIQVPKDFDSQTFTRGAHHRRSCPKSSRSDLLYAIIWKSEDSTTFGRVTQQTQTNHEIKIEAAEQDGTGIVESAVERRRSEDEE</sequence>
<feature type="region of interest" description="Disordered" evidence="1">
    <location>
        <begin position="1"/>
        <end position="24"/>
    </location>
</feature>
<feature type="region of interest" description="Disordered" evidence="1">
    <location>
        <begin position="63"/>
        <end position="84"/>
    </location>
</feature>
<reference evidence="2 3" key="1">
    <citation type="journal article" date="2018" name="Evol. Lett.">
        <title>Horizontal gene cluster transfer increased hallucinogenic mushroom diversity.</title>
        <authorList>
            <person name="Reynolds H.T."/>
            <person name="Vijayakumar V."/>
            <person name="Gluck-Thaler E."/>
            <person name="Korotkin H.B."/>
            <person name="Matheny P.B."/>
            <person name="Slot J.C."/>
        </authorList>
    </citation>
    <scope>NUCLEOTIDE SEQUENCE [LARGE SCALE GENOMIC DNA]</scope>
    <source>
        <strain evidence="2 3">SRW20</strain>
    </source>
</reference>
<evidence type="ECO:0000256" key="1">
    <source>
        <dbReference type="SAM" id="MobiDB-lite"/>
    </source>
</evidence>
<dbReference type="AlphaFoldDB" id="A0A409WZE0"/>
<feature type="compositionally biased region" description="Basic and acidic residues" evidence="1">
    <location>
        <begin position="74"/>
        <end position="84"/>
    </location>
</feature>
<gene>
    <name evidence="2" type="ORF">CVT26_009215</name>
</gene>
<comment type="caution">
    <text evidence="2">The sequence shown here is derived from an EMBL/GenBank/DDBJ whole genome shotgun (WGS) entry which is preliminary data.</text>
</comment>
<dbReference type="Proteomes" id="UP000284706">
    <property type="component" value="Unassembled WGS sequence"/>
</dbReference>
<accession>A0A409WZE0</accession>
<name>A0A409WZE0_9AGAR</name>
<dbReference type="EMBL" id="NHYE01004554">
    <property type="protein sequence ID" value="PPQ83894.1"/>
    <property type="molecule type" value="Genomic_DNA"/>
</dbReference>
<protein>
    <submittedName>
        <fullName evidence="2">Uncharacterized protein</fullName>
    </submittedName>
</protein>
<dbReference type="InParanoid" id="A0A409WZE0"/>
<keyword evidence="3" id="KW-1185">Reference proteome</keyword>
<proteinExistence type="predicted"/>
<organism evidence="2 3">
    <name type="scientific">Gymnopilus dilepis</name>
    <dbReference type="NCBI Taxonomy" id="231916"/>
    <lineage>
        <taxon>Eukaryota</taxon>
        <taxon>Fungi</taxon>
        <taxon>Dikarya</taxon>
        <taxon>Basidiomycota</taxon>
        <taxon>Agaricomycotina</taxon>
        <taxon>Agaricomycetes</taxon>
        <taxon>Agaricomycetidae</taxon>
        <taxon>Agaricales</taxon>
        <taxon>Agaricineae</taxon>
        <taxon>Hymenogastraceae</taxon>
        <taxon>Gymnopilus</taxon>
    </lineage>
</organism>